<dbReference type="GO" id="GO:0008168">
    <property type="term" value="F:methyltransferase activity"/>
    <property type="evidence" value="ECO:0007669"/>
    <property type="project" value="UniProtKB-KW"/>
</dbReference>
<keyword evidence="3" id="KW-0808">Transferase</keyword>
<dbReference type="InterPro" id="IPR044053">
    <property type="entry name" value="AsaB-like"/>
</dbReference>
<organism evidence="3 4">
    <name type="scientific">Ophiobolus disseminans</name>
    <dbReference type="NCBI Taxonomy" id="1469910"/>
    <lineage>
        <taxon>Eukaryota</taxon>
        <taxon>Fungi</taxon>
        <taxon>Dikarya</taxon>
        <taxon>Ascomycota</taxon>
        <taxon>Pezizomycotina</taxon>
        <taxon>Dothideomycetes</taxon>
        <taxon>Pleosporomycetidae</taxon>
        <taxon>Pleosporales</taxon>
        <taxon>Pleosporineae</taxon>
        <taxon>Phaeosphaeriaceae</taxon>
        <taxon>Ophiobolus</taxon>
    </lineage>
</organism>
<dbReference type="GO" id="GO:0016491">
    <property type="term" value="F:oxidoreductase activity"/>
    <property type="evidence" value="ECO:0007669"/>
    <property type="project" value="UniProtKB-KW"/>
</dbReference>
<keyword evidence="4" id="KW-1185">Reference proteome</keyword>
<evidence type="ECO:0000313" key="4">
    <source>
        <dbReference type="Proteomes" id="UP000799424"/>
    </source>
</evidence>
<name>A0A6A7A992_9PLEO</name>
<evidence type="ECO:0000256" key="1">
    <source>
        <dbReference type="ARBA" id="ARBA00023002"/>
    </source>
</evidence>
<keyword evidence="1" id="KW-0560">Oxidoreductase</keyword>
<comment type="similarity">
    <text evidence="2">Belongs to the asaB hydroxylase/desaturase family.</text>
</comment>
<keyword evidence="3" id="KW-0489">Methyltransferase</keyword>
<protein>
    <submittedName>
        <fullName evidence="3">Methyltransferase CmcJ</fullName>
    </submittedName>
</protein>
<dbReference type="OrthoDB" id="412788at2759"/>
<reference evidence="3" key="1">
    <citation type="journal article" date="2020" name="Stud. Mycol.">
        <title>101 Dothideomycetes genomes: a test case for predicting lifestyles and emergence of pathogens.</title>
        <authorList>
            <person name="Haridas S."/>
            <person name="Albert R."/>
            <person name="Binder M."/>
            <person name="Bloem J."/>
            <person name="Labutti K."/>
            <person name="Salamov A."/>
            <person name="Andreopoulos B."/>
            <person name="Baker S."/>
            <person name="Barry K."/>
            <person name="Bills G."/>
            <person name="Bluhm B."/>
            <person name="Cannon C."/>
            <person name="Castanera R."/>
            <person name="Culley D."/>
            <person name="Daum C."/>
            <person name="Ezra D."/>
            <person name="Gonzalez J."/>
            <person name="Henrissat B."/>
            <person name="Kuo A."/>
            <person name="Liang C."/>
            <person name="Lipzen A."/>
            <person name="Lutzoni F."/>
            <person name="Magnuson J."/>
            <person name="Mondo S."/>
            <person name="Nolan M."/>
            <person name="Ohm R."/>
            <person name="Pangilinan J."/>
            <person name="Park H.-J."/>
            <person name="Ramirez L."/>
            <person name="Alfaro M."/>
            <person name="Sun H."/>
            <person name="Tritt A."/>
            <person name="Yoshinaga Y."/>
            <person name="Zwiers L.-H."/>
            <person name="Turgeon B."/>
            <person name="Goodwin S."/>
            <person name="Spatafora J."/>
            <person name="Crous P."/>
            <person name="Grigoriev I."/>
        </authorList>
    </citation>
    <scope>NUCLEOTIDE SEQUENCE</scope>
    <source>
        <strain evidence="3">CBS 113818</strain>
    </source>
</reference>
<gene>
    <name evidence="3" type="ORF">CC86DRAFT_392447</name>
</gene>
<sequence>MAKTVRASTHFIKWSDLYESEKPFQVFLDDDINQSGARSTNLTWEENDITVEDFRGDPQYNDIDKHGFTSRILSGFGNIQDMSIIEKEYIPAVSQLLYKELADAGTVFIFDWRIRDSRTNHPNGRVNFADQTVTLLPSNFAHIDMCPISIIKRIQENFPNDASKILQQRIRAINVWKPIDNPVEQWPLAVCDGTSMAPADLVETDSVRRDKTTTLYYARYSPMHKWFFLYRQTPEEALLFKHFDSKSDVGASFAMHSSVREHGVPVDALPRRSVEVRALVFSEVFDLPEE</sequence>
<accession>A0A6A7A992</accession>
<evidence type="ECO:0000256" key="2">
    <source>
        <dbReference type="ARBA" id="ARBA00023604"/>
    </source>
</evidence>
<evidence type="ECO:0000313" key="3">
    <source>
        <dbReference type="EMBL" id="KAF2829308.1"/>
    </source>
</evidence>
<dbReference type="NCBIfam" id="NF041278">
    <property type="entry name" value="CmcJ_NvfI_EfuI"/>
    <property type="match status" value="1"/>
</dbReference>
<dbReference type="Proteomes" id="UP000799424">
    <property type="component" value="Unassembled WGS sequence"/>
</dbReference>
<dbReference type="PANTHER" id="PTHR34598">
    <property type="entry name" value="BLL6449 PROTEIN"/>
    <property type="match status" value="1"/>
</dbReference>
<dbReference type="EMBL" id="MU006221">
    <property type="protein sequence ID" value="KAF2829308.1"/>
    <property type="molecule type" value="Genomic_DNA"/>
</dbReference>
<proteinExistence type="inferred from homology"/>
<dbReference type="GO" id="GO:0032259">
    <property type="term" value="P:methylation"/>
    <property type="evidence" value="ECO:0007669"/>
    <property type="project" value="UniProtKB-KW"/>
</dbReference>
<dbReference type="PANTHER" id="PTHR34598:SF3">
    <property type="entry name" value="OXIDOREDUCTASE AN1597"/>
    <property type="match status" value="1"/>
</dbReference>
<dbReference type="AlphaFoldDB" id="A0A6A7A992"/>